<protein>
    <submittedName>
        <fullName evidence="2">Uncharacterized protein</fullName>
    </submittedName>
</protein>
<evidence type="ECO:0000256" key="1">
    <source>
        <dbReference type="SAM" id="MobiDB-lite"/>
    </source>
</evidence>
<feature type="compositionally biased region" description="Polar residues" evidence="1">
    <location>
        <begin position="247"/>
        <end position="263"/>
    </location>
</feature>
<feature type="compositionally biased region" description="Basic and acidic residues" evidence="1">
    <location>
        <begin position="154"/>
        <end position="163"/>
    </location>
</feature>
<dbReference type="EMBL" id="CP055900">
    <property type="protein sequence ID" value="QKX59461.1"/>
    <property type="molecule type" value="Genomic_DNA"/>
</dbReference>
<sequence length="873" mass="96664">MPSIFSRKSRSQAHDGHGQSAEPGNSPLQQHHHQQHQQQQQFLHQQQQQQQLQTPHEYRTARRPSLPIHTHLQTTHPGLSTDNLNSPAVDLPYDDIPPDLLQRHPAHRAPSTQPGAATAGAAAAGAGDRPTISLVGPARRDQQHEAALYSHDNSTSDHLDKSSVEQPWPSPSHDLPAKSSAKLQKRKGFFSRHQSSASTSQGNPPKQESSLGRSVSFKNKFANSSSNNSIQQTVLEQQPEEHALGRLQTTPQQSTSADYAQNITSTTPTGDPPSSPTAFAPTTPQTPLDQQRLNDHSYHSLQHQHHHRSGSADSFPSQVSFHIPSFRETNTQPPSPLSRPSSRPVASDPWPQPHSLSRSEQLGFQPRPVSQQSSSQQSLVPHVHSSDLLIPQASSRRPSAQHTLVSDMAAIDRTGGGARQPDSQSQLPTRKDSLAAQGGQSPYPPVTQGSSFKGNISQQNLADVTGRDTPPAVPSSKLQDDLDGQDIAVLIQKHEELQAKYVKVKRYYFEKEAQVTQLQNTVAHQRMAVSRTVLDDNEYSARFSRLDGAIKELSFSIRKDWKTVPDWLHPSVNEDAVTVGTKEMTGVGRAVISRWIAEEIFERHFHPGLERTLSERLKTIEWNLRRQQPQAFSEEDKENQLARISNWRRTTLDGLSDIIQSKSALENQGHLADYLVERLLATLQCDLKDPPPPELPHGVRTIVENAINIIEKIPQEARDIVVDYIVPGTPLSDVNMKVETGLPPLTRPLGKEHSPSTERGHDSTDDMDLDKESSNSPQGGDHKTSPPHFPQNREQRKKYPFGSLMSKKSATPTPPSSSDTRPVSNTDATKDRDEQSPSEKRSRVRFATFVAVEVRGRGPNNVLMPAPVFTLES</sequence>
<feature type="compositionally biased region" description="Basic and acidic residues" evidence="1">
    <location>
        <begin position="749"/>
        <end position="764"/>
    </location>
</feature>
<feature type="region of interest" description="Disordered" evidence="1">
    <location>
        <begin position="1"/>
        <end position="291"/>
    </location>
</feature>
<name>A0A7H8R1A9_TALRU</name>
<feature type="compositionally biased region" description="Low complexity" evidence="1">
    <location>
        <begin position="806"/>
        <end position="824"/>
    </location>
</feature>
<feature type="compositionally biased region" description="Basic and acidic residues" evidence="1">
    <location>
        <begin position="828"/>
        <end position="841"/>
    </location>
</feature>
<dbReference type="AlphaFoldDB" id="A0A7H8R1A9"/>
<feature type="compositionally biased region" description="Low complexity" evidence="1">
    <location>
        <begin position="214"/>
        <end position="229"/>
    </location>
</feature>
<reference evidence="3" key="1">
    <citation type="submission" date="2020-06" db="EMBL/GenBank/DDBJ databases">
        <title>A chromosome-scale genome assembly of Talaromyces rugulosus W13939.</title>
        <authorList>
            <person name="Wang B."/>
            <person name="Guo L."/>
            <person name="Ye K."/>
            <person name="Wang L."/>
        </authorList>
    </citation>
    <scope>NUCLEOTIDE SEQUENCE [LARGE SCALE GENOMIC DNA]</scope>
    <source>
        <strain evidence="3">W13939</strain>
    </source>
</reference>
<evidence type="ECO:0000313" key="2">
    <source>
        <dbReference type="EMBL" id="QKX59461.1"/>
    </source>
</evidence>
<dbReference type="GeneID" id="55994090"/>
<feature type="region of interest" description="Disordered" evidence="1">
    <location>
        <begin position="299"/>
        <end position="318"/>
    </location>
</feature>
<feature type="region of interest" description="Disordered" evidence="1">
    <location>
        <begin position="413"/>
        <end position="454"/>
    </location>
</feature>
<keyword evidence="3" id="KW-1185">Reference proteome</keyword>
<feature type="compositionally biased region" description="Polar residues" evidence="1">
    <location>
        <begin position="71"/>
        <end position="86"/>
    </location>
</feature>
<feature type="region of interest" description="Disordered" evidence="1">
    <location>
        <begin position="732"/>
        <end position="844"/>
    </location>
</feature>
<feature type="compositionally biased region" description="Low complexity" evidence="1">
    <location>
        <begin position="276"/>
        <end position="287"/>
    </location>
</feature>
<evidence type="ECO:0000313" key="3">
    <source>
        <dbReference type="Proteomes" id="UP000509510"/>
    </source>
</evidence>
<organism evidence="2 3">
    <name type="scientific">Talaromyces rugulosus</name>
    <name type="common">Penicillium rugulosum</name>
    <dbReference type="NCBI Taxonomy" id="121627"/>
    <lineage>
        <taxon>Eukaryota</taxon>
        <taxon>Fungi</taxon>
        <taxon>Dikarya</taxon>
        <taxon>Ascomycota</taxon>
        <taxon>Pezizomycotina</taxon>
        <taxon>Eurotiomycetes</taxon>
        <taxon>Eurotiomycetidae</taxon>
        <taxon>Eurotiales</taxon>
        <taxon>Trichocomaceae</taxon>
        <taxon>Talaromyces</taxon>
        <taxon>Talaromyces sect. Islandici</taxon>
    </lineage>
</organism>
<feature type="compositionally biased region" description="Low complexity" evidence="1">
    <location>
        <begin position="365"/>
        <end position="383"/>
    </location>
</feature>
<feature type="region of interest" description="Disordered" evidence="1">
    <location>
        <begin position="325"/>
        <end position="383"/>
    </location>
</feature>
<feature type="compositionally biased region" description="Polar residues" evidence="1">
    <location>
        <begin position="192"/>
        <end position="213"/>
    </location>
</feature>
<accession>A0A7H8R1A9</accession>
<gene>
    <name evidence="2" type="ORF">TRUGW13939_06595</name>
</gene>
<dbReference type="KEGG" id="trg:TRUGW13939_06595"/>
<feature type="compositionally biased region" description="Low complexity" evidence="1">
    <location>
        <begin position="36"/>
        <end position="53"/>
    </location>
</feature>
<proteinExistence type="predicted"/>
<feature type="compositionally biased region" description="Low complexity" evidence="1">
    <location>
        <begin position="115"/>
        <end position="127"/>
    </location>
</feature>
<dbReference type="OrthoDB" id="4155914at2759"/>
<dbReference type="RefSeq" id="XP_035345639.1">
    <property type="nucleotide sequence ID" value="XM_035489746.1"/>
</dbReference>
<feature type="region of interest" description="Disordered" evidence="1">
    <location>
        <begin position="461"/>
        <end position="480"/>
    </location>
</feature>
<dbReference type="Proteomes" id="UP000509510">
    <property type="component" value="Chromosome III"/>
</dbReference>